<evidence type="ECO:0000256" key="1">
    <source>
        <dbReference type="SAM" id="Phobius"/>
    </source>
</evidence>
<feature type="transmembrane region" description="Helical" evidence="1">
    <location>
        <begin position="212"/>
        <end position="233"/>
    </location>
</feature>
<gene>
    <name evidence="3" type="ORF">HGRIS_000646</name>
</gene>
<evidence type="ECO:0000259" key="2">
    <source>
        <dbReference type="Pfam" id="PF20151"/>
    </source>
</evidence>
<proteinExistence type="predicted"/>
<keyword evidence="1" id="KW-0812">Transmembrane</keyword>
<feature type="transmembrane region" description="Helical" evidence="1">
    <location>
        <begin position="120"/>
        <end position="140"/>
    </location>
</feature>
<evidence type="ECO:0000313" key="3">
    <source>
        <dbReference type="EMBL" id="KAL0958504.1"/>
    </source>
</evidence>
<keyword evidence="4" id="KW-1185">Reference proteome</keyword>
<dbReference type="Proteomes" id="UP001556367">
    <property type="component" value="Unassembled WGS sequence"/>
</dbReference>
<evidence type="ECO:0000313" key="4">
    <source>
        <dbReference type="Proteomes" id="UP001556367"/>
    </source>
</evidence>
<feature type="transmembrane region" description="Helical" evidence="1">
    <location>
        <begin position="51"/>
        <end position="74"/>
    </location>
</feature>
<organism evidence="3 4">
    <name type="scientific">Hohenbuehelia grisea</name>
    <dbReference type="NCBI Taxonomy" id="104357"/>
    <lineage>
        <taxon>Eukaryota</taxon>
        <taxon>Fungi</taxon>
        <taxon>Dikarya</taxon>
        <taxon>Basidiomycota</taxon>
        <taxon>Agaricomycotina</taxon>
        <taxon>Agaricomycetes</taxon>
        <taxon>Agaricomycetidae</taxon>
        <taxon>Agaricales</taxon>
        <taxon>Pleurotineae</taxon>
        <taxon>Pleurotaceae</taxon>
        <taxon>Hohenbuehelia</taxon>
    </lineage>
</organism>
<protein>
    <recommendedName>
        <fullName evidence="2">DUF6533 domain-containing protein</fullName>
    </recommendedName>
</protein>
<feature type="transmembrane region" description="Helical" evidence="1">
    <location>
        <begin position="239"/>
        <end position="258"/>
    </location>
</feature>
<feature type="domain" description="DUF6533" evidence="2">
    <location>
        <begin position="23"/>
        <end position="67"/>
    </location>
</feature>
<keyword evidence="1" id="KW-0472">Membrane</keyword>
<accession>A0ABR3JRL7</accession>
<feature type="transmembrane region" description="Helical" evidence="1">
    <location>
        <begin position="94"/>
        <end position="113"/>
    </location>
</feature>
<dbReference type="InterPro" id="IPR045340">
    <property type="entry name" value="DUF6533"/>
</dbReference>
<feature type="transmembrane region" description="Helical" evidence="1">
    <location>
        <begin position="168"/>
        <end position="191"/>
    </location>
</feature>
<feature type="transmembrane region" description="Helical" evidence="1">
    <location>
        <begin position="20"/>
        <end position="39"/>
    </location>
</feature>
<comment type="caution">
    <text evidence="3">The sequence shown here is derived from an EMBL/GenBank/DDBJ whole genome shotgun (WGS) entry which is preliminary data.</text>
</comment>
<keyword evidence="1" id="KW-1133">Transmembrane helix</keyword>
<name>A0ABR3JRL7_9AGAR</name>
<sequence length="348" mass="39556">MDVDSKAPPLALVAEHLMAAKMFSLASCVMLFYDIVLTFGDEVEYIWKKKFTPVTLLWFMNRYLSPLGYVVIIVSFHDPWPESRCHRYVLYPEALKLFTSLAIGIIFILRLYAIYARNRIIIVCASLLLAGELAVKTWAFTDGTNLPLPHPLVGCILVGKSAPGARFVYTWIVELLFDTTIFVGTLSRTIYLYQQTRYSRGSTLVELIMRDGIIYFAVIFVANLVTVLIFILAPDDIKAVNASFSTLITSLMVSRLMLNLRGVMDHDQPRTPRKQSRNVYPMQEVMVETTTTTQWMKDDATLNPSSCGVENTTITEVDREELRPKPDSQWFPPPEWKLDKHVNLGAIV</sequence>
<reference evidence="4" key="1">
    <citation type="submission" date="2024-06" db="EMBL/GenBank/DDBJ databases">
        <title>Multi-omics analyses provide insights into the biosynthesis of the anticancer antibiotic pleurotin in Hohenbuehelia grisea.</title>
        <authorList>
            <person name="Weaver J.A."/>
            <person name="Alberti F."/>
        </authorList>
    </citation>
    <scope>NUCLEOTIDE SEQUENCE [LARGE SCALE GENOMIC DNA]</scope>
    <source>
        <strain evidence="4">T-177</strain>
    </source>
</reference>
<dbReference type="Pfam" id="PF20151">
    <property type="entry name" value="DUF6533"/>
    <property type="match status" value="1"/>
</dbReference>
<dbReference type="EMBL" id="JASNQZ010000004">
    <property type="protein sequence ID" value="KAL0958504.1"/>
    <property type="molecule type" value="Genomic_DNA"/>
</dbReference>